<organism evidence="1">
    <name type="scientific">marine sediment metagenome</name>
    <dbReference type="NCBI Taxonomy" id="412755"/>
    <lineage>
        <taxon>unclassified sequences</taxon>
        <taxon>metagenomes</taxon>
        <taxon>ecological metagenomes</taxon>
    </lineage>
</organism>
<proteinExistence type="predicted"/>
<dbReference type="AlphaFoldDB" id="X1LG60"/>
<evidence type="ECO:0000313" key="1">
    <source>
        <dbReference type="EMBL" id="GAI18307.1"/>
    </source>
</evidence>
<comment type="caution">
    <text evidence="1">The sequence shown here is derived from an EMBL/GenBank/DDBJ whole genome shotgun (WGS) entry which is preliminary data.</text>
</comment>
<name>X1LG60_9ZZZZ</name>
<reference evidence="1" key="1">
    <citation type="journal article" date="2014" name="Front. Microbiol.">
        <title>High frequency of phylogenetically diverse reductive dehalogenase-homologous genes in deep subseafloor sedimentary metagenomes.</title>
        <authorList>
            <person name="Kawai M."/>
            <person name="Futagami T."/>
            <person name="Toyoda A."/>
            <person name="Takaki Y."/>
            <person name="Nishi S."/>
            <person name="Hori S."/>
            <person name="Arai W."/>
            <person name="Tsubouchi T."/>
            <person name="Morono Y."/>
            <person name="Uchiyama I."/>
            <person name="Ito T."/>
            <person name="Fujiyama A."/>
            <person name="Inagaki F."/>
            <person name="Takami H."/>
        </authorList>
    </citation>
    <scope>NUCLEOTIDE SEQUENCE</scope>
    <source>
        <strain evidence="1">Expedition CK06-06</strain>
    </source>
</reference>
<accession>X1LG60</accession>
<sequence length="100" mass="11032">MSYQQPIMWQKEQAGLVDDETEVLIASLSDVTGLCDIIRELLARIRRGIVTETASCKPWYLLPLVVCDAISGYYEHAIPASAALQLFVAAGEVFDDIEDA</sequence>
<dbReference type="EMBL" id="BARV01004548">
    <property type="protein sequence ID" value="GAI18307.1"/>
    <property type="molecule type" value="Genomic_DNA"/>
</dbReference>
<gene>
    <name evidence="1" type="ORF">S06H3_10018</name>
</gene>
<protein>
    <submittedName>
        <fullName evidence="1">Uncharacterized protein</fullName>
    </submittedName>
</protein>
<feature type="non-terminal residue" evidence="1">
    <location>
        <position position="100"/>
    </location>
</feature>